<feature type="transmembrane region" description="Helical" evidence="1">
    <location>
        <begin position="20"/>
        <end position="42"/>
    </location>
</feature>
<evidence type="ECO:0000313" key="2">
    <source>
        <dbReference type="EMBL" id="RPA65033.1"/>
    </source>
</evidence>
<protein>
    <submittedName>
        <fullName evidence="2">Uncharacterized protein</fullName>
    </submittedName>
</protein>
<keyword evidence="1" id="KW-0812">Transmembrane</keyword>
<evidence type="ECO:0000313" key="3">
    <source>
        <dbReference type="Proteomes" id="UP000273977"/>
    </source>
</evidence>
<dbReference type="AlphaFoldDB" id="A0A3N4GQ46"/>
<sequence length="180" mass="20601">MTDEQFKELIDVLRGSTWSRLWPILLTFALGLCASGITSYLSKKIRKCNERKELPNKIKTIIKISEEVKDIMSKDIDLHNTTIVLGSDADSLADGVLNDIEIIDLEFNKVYEYLISNRNTLRATLMIKRQINILKKVVPSVLLDPQKVHGIQDSDKKFITNSLELLQESLYKTYDTLTNN</sequence>
<dbReference type="RefSeq" id="WP_123779137.1">
    <property type="nucleotide sequence ID" value="NZ_RKMG01000002.1"/>
</dbReference>
<proteinExistence type="predicted"/>
<comment type="caution">
    <text evidence="2">The sequence shown here is derived from an EMBL/GenBank/DDBJ whole genome shotgun (WGS) entry which is preliminary data.</text>
</comment>
<reference evidence="2 3" key="1">
    <citation type="submission" date="2018-11" db="EMBL/GenBank/DDBJ databases">
        <title>Aerococcus sp. SJQ22, whole genome shotgun sequence.</title>
        <authorList>
            <person name="Sun L."/>
            <person name="Gao X."/>
            <person name="Chen W."/>
            <person name="Huang K."/>
        </authorList>
    </citation>
    <scope>NUCLEOTIDE SEQUENCE [LARGE SCALE GENOMIC DNA]</scope>
    <source>
        <strain evidence="2 3">SJQ22</strain>
    </source>
</reference>
<gene>
    <name evidence="2" type="ORF">EF384_01075</name>
</gene>
<name>A0A3N4GQ46_9LACT</name>
<organism evidence="2 3">
    <name type="scientific">Aerococcus agrisoli</name>
    <dbReference type="NCBI Taxonomy" id="2487350"/>
    <lineage>
        <taxon>Bacteria</taxon>
        <taxon>Bacillati</taxon>
        <taxon>Bacillota</taxon>
        <taxon>Bacilli</taxon>
        <taxon>Lactobacillales</taxon>
        <taxon>Aerococcaceae</taxon>
        <taxon>Aerococcus</taxon>
    </lineage>
</organism>
<dbReference type="EMBL" id="RKMG01000002">
    <property type="protein sequence ID" value="RPA65033.1"/>
    <property type="molecule type" value="Genomic_DNA"/>
</dbReference>
<keyword evidence="1" id="KW-1133">Transmembrane helix</keyword>
<evidence type="ECO:0000256" key="1">
    <source>
        <dbReference type="SAM" id="Phobius"/>
    </source>
</evidence>
<accession>A0A3N4GQ46</accession>
<dbReference type="Proteomes" id="UP000273977">
    <property type="component" value="Unassembled WGS sequence"/>
</dbReference>
<keyword evidence="1" id="KW-0472">Membrane</keyword>
<keyword evidence="3" id="KW-1185">Reference proteome</keyword>